<organism evidence="2 3">
    <name type="scientific">Dendryphion nanum</name>
    <dbReference type="NCBI Taxonomy" id="256645"/>
    <lineage>
        <taxon>Eukaryota</taxon>
        <taxon>Fungi</taxon>
        <taxon>Dikarya</taxon>
        <taxon>Ascomycota</taxon>
        <taxon>Pezizomycotina</taxon>
        <taxon>Dothideomycetes</taxon>
        <taxon>Pleosporomycetidae</taxon>
        <taxon>Pleosporales</taxon>
        <taxon>Torulaceae</taxon>
        <taxon>Dendryphion</taxon>
    </lineage>
</organism>
<comment type="caution">
    <text evidence="2">The sequence shown here is derived from an EMBL/GenBank/DDBJ whole genome shotgun (WGS) entry which is preliminary data.</text>
</comment>
<gene>
    <name evidence="2" type="ORF">B0J11DRAFT_242132</name>
</gene>
<dbReference type="AlphaFoldDB" id="A0A9P9CXJ4"/>
<reference evidence="2" key="1">
    <citation type="journal article" date="2021" name="Nat. Commun.">
        <title>Genetic determinants of endophytism in the Arabidopsis root mycobiome.</title>
        <authorList>
            <person name="Mesny F."/>
            <person name="Miyauchi S."/>
            <person name="Thiergart T."/>
            <person name="Pickel B."/>
            <person name="Atanasova L."/>
            <person name="Karlsson M."/>
            <person name="Huettel B."/>
            <person name="Barry K.W."/>
            <person name="Haridas S."/>
            <person name="Chen C."/>
            <person name="Bauer D."/>
            <person name="Andreopoulos W."/>
            <person name="Pangilinan J."/>
            <person name="LaButti K."/>
            <person name="Riley R."/>
            <person name="Lipzen A."/>
            <person name="Clum A."/>
            <person name="Drula E."/>
            <person name="Henrissat B."/>
            <person name="Kohler A."/>
            <person name="Grigoriev I.V."/>
            <person name="Martin F.M."/>
            <person name="Hacquard S."/>
        </authorList>
    </citation>
    <scope>NUCLEOTIDE SEQUENCE</scope>
    <source>
        <strain evidence="2">MPI-CAGE-CH-0243</strain>
    </source>
</reference>
<dbReference type="Proteomes" id="UP000700596">
    <property type="component" value="Unassembled WGS sequence"/>
</dbReference>
<feature type="compositionally biased region" description="Polar residues" evidence="1">
    <location>
        <begin position="185"/>
        <end position="196"/>
    </location>
</feature>
<keyword evidence="3" id="KW-1185">Reference proteome</keyword>
<dbReference type="EMBL" id="JAGMWT010000037">
    <property type="protein sequence ID" value="KAH7108702.1"/>
    <property type="molecule type" value="Genomic_DNA"/>
</dbReference>
<evidence type="ECO:0000256" key="1">
    <source>
        <dbReference type="SAM" id="MobiDB-lite"/>
    </source>
</evidence>
<evidence type="ECO:0000313" key="2">
    <source>
        <dbReference type="EMBL" id="KAH7108702.1"/>
    </source>
</evidence>
<evidence type="ECO:0000313" key="3">
    <source>
        <dbReference type="Proteomes" id="UP000700596"/>
    </source>
</evidence>
<protein>
    <submittedName>
        <fullName evidence="2">Uncharacterized protein</fullName>
    </submittedName>
</protein>
<feature type="region of interest" description="Disordered" evidence="1">
    <location>
        <begin position="154"/>
        <end position="204"/>
    </location>
</feature>
<name>A0A9P9CXJ4_9PLEO</name>
<sequence length="327" mass="38201">MLVTARTQPAARYDTHEVFYEVQPPRRESRRRKPLYRDRHLANAQHHPRPQPRELSPSISFGISGISITSSHHDENGDDFWSTVSKGTGDHHIAKFASHGTDFFLNNMMHDAEHRGRGRSRKRREERKLQYEELQENMESDSDVDFKTQHINNNHYRHHHHSSTTPKSTNTRYTKTEYSRPSPPSQNSCFSRNPSPLSIPRSHTHPRANYDEFLSYAGKETELPPTQQLVIDHWIKYISIVEERILEIAQNIYPHDILSCKIVPDGPKYCVAGLWRGKEEEEVFCATDLESAVLTSECWVNPRDAMWELKGRVERLVEEGRGRRRTW</sequence>
<accession>A0A9P9CXJ4</accession>
<proteinExistence type="predicted"/>